<dbReference type="EMBL" id="CADEPI010000205">
    <property type="protein sequence ID" value="CAB3380342.1"/>
    <property type="molecule type" value="Genomic_DNA"/>
</dbReference>
<dbReference type="Pfam" id="PF01553">
    <property type="entry name" value="Acyltransferase"/>
    <property type="match status" value="1"/>
</dbReference>
<organism evidence="6 7">
    <name type="scientific">Cloeon dipterum</name>
    <dbReference type="NCBI Taxonomy" id="197152"/>
    <lineage>
        <taxon>Eukaryota</taxon>
        <taxon>Metazoa</taxon>
        <taxon>Ecdysozoa</taxon>
        <taxon>Arthropoda</taxon>
        <taxon>Hexapoda</taxon>
        <taxon>Insecta</taxon>
        <taxon>Pterygota</taxon>
        <taxon>Palaeoptera</taxon>
        <taxon>Ephemeroptera</taxon>
        <taxon>Pisciforma</taxon>
        <taxon>Baetidae</taxon>
        <taxon>Cloeon</taxon>
    </lineage>
</organism>
<proteinExistence type="inferred from homology"/>
<comment type="similarity">
    <text evidence="1">Belongs to the 1-acyl-sn-glycerol-3-phosphate acyltransferase family.</text>
</comment>
<evidence type="ECO:0000313" key="6">
    <source>
        <dbReference type="EMBL" id="CAB3380342.1"/>
    </source>
</evidence>
<evidence type="ECO:0000313" key="7">
    <source>
        <dbReference type="Proteomes" id="UP000494165"/>
    </source>
</evidence>
<accession>A0A8S1D9E5</accession>
<dbReference type="InterPro" id="IPR002123">
    <property type="entry name" value="Plipid/glycerol_acylTrfase"/>
</dbReference>
<feature type="transmembrane region" description="Helical" evidence="4">
    <location>
        <begin position="340"/>
        <end position="360"/>
    </location>
</feature>
<feature type="domain" description="Phospholipid/glycerol acyltransferase" evidence="5">
    <location>
        <begin position="105"/>
        <end position="229"/>
    </location>
</feature>
<dbReference type="PANTHER" id="PTHR10983">
    <property type="entry name" value="1-ACYLGLYCEROL-3-PHOSPHATE ACYLTRANSFERASE-RELATED"/>
    <property type="match status" value="1"/>
</dbReference>
<reference evidence="6 7" key="1">
    <citation type="submission" date="2020-04" db="EMBL/GenBank/DDBJ databases">
        <authorList>
            <person name="Alioto T."/>
            <person name="Alioto T."/>
            <person name="Gomez Garrido J."/>
        </authorList>
    </citation>
    <scope>NUCLEOTIDE SEQUENCE [LARGE SCALE GENOMIC DNA]</scope>
</reference>
<dbReference type="AlphaFoldDB" id="A0A8S1D9E5"/>
<dbReference type="InterPro" id="IPR032098">
    <property type="entry name" value="Acyltransf_C"/>
</dbReference>
<keyword evidence="4" id="KW-1133">Transmembrane helix</keyword>
<dbReference type="Pfam" id="PF16076">
    <property type="entry name" value="Acyltransf_C"/>
    <property type="match status" value="1"/>
</dbReference>
<dbReference type="CDD" id="cd07990">
    <property type="entry name" value="LPLAT_LCLAT1-like"/>
    <property type="match status" value="1"/>
</dbReference>
<dbReference type="GO" id="GO:0005783">
    <property type="term" value="C:endoplasmic reticulum"/>
    <property type="evidence" value="ECO:0007669"/>
    <property type="project" value="TreeGrafter"/>
</dbReference>
<dbReference type="OrthoDB" id="189226at2759"/>
<keyword evidence="4" id="KW-0812">Transmembrane</keyword>
<dbReference type="SUPFAM" id="SSF69593">
    <property type="entry name" value="Glycerol-3-phosphate (1)-acyltransferase"/>
    <property type="match status" value="1"/>
</dbReference>
<evidence type="ECO:0000256" key="4">
    <source>
        <dbReference type="SAM" id="Phobius"/>
    </source>
</evidence>
<keyword evidence="3" id="KW-0012">Acyltransferase</keyword>
<dbReference type="SMART" id="SM00563">
    <property type="entry name" value="PlsC"/>
    <property type="match status" value="1"/>
</dbReference>
<feature type="transmembrane region" description="Helical" evidence="4">
    <location>
        <begin position="367"/>
        <end position="385"/>
    </location>
</feature>
<feature type="transmembrane region" description="Helical" evidence="4">
    <location>
        <begin position="29"/>
        <end position="50"/>
    </location>
</feature>
<comment type="caution">
    <text evidence="6">The sequence shown here is derived from an EMBL/GenBank/DDBJ whole genome shotgun (WGS) entry which is preliminary data.</text>
</comment>
<evidence type="ECO:0000256" key="2">
    <source>
        <dbReference type="ARBA" id="ARBA00022679"/>
    </source>
</evidence>
<sequence length="389" mass="45064">MIWPNYNSGVLSVSTLVFCSMKIFRYVRYVISTVIMLGAAPEFLLMWGIWKGLSIVLPAWIYQIGDDICYGTYQKLVLFFFNHCNGVKVYFYGDAQEAFKNKETVLYLGNHQSTVDWILTNMVAVEQGSIGHLRFVMKHELQSIPLYGFYFHQHGCIYVKRGHFQPAKMLQSLRYLRNPKIPSWVVIFPEGTRYNPDDGKRITKSREVARDNSLEVLDYHLTPRSRGAWLVLNTMRERLEAIYDITVGYSGNECGKGSFDTDRNKVPQLKDFLLGRCKSVHIHVNRIPISSVPADEEKFQQWVHQMFIKKDKLMKQFYNSSEQEGSEALSWPNKQMQQVGFWHTLPSFLFFSAVSVAMLFTKIGRSIYLNTLVYGTFGGYIWLFISSVC</sequence>
<evidence type="ECO:0000256" key="3">
    <source>
        <dbReference type="ARBA" id="ARBA00023315"/>
    </source>
</evidence>
<keyword evidence="7" id="KW-1185">Reference proteome</keyword>
<dbReference type="Proteomes" id="UP000494165">
    <property type="component" value="Unassembled WGS sequence"/>
</dbReference>
<dbReference type="GO" id="GO:0036149">
    <property type="term" value="P:phosphatidylinositol acyl-chain remodeling"/>
    <property type="evidence" value="ECO:0007669"/>
    <property type="project" value="TreeGrafter"/>
</dbReference>
<protein>
    <recommendedName>
        <fullName evidence="5">Phospholipid/glycerol acyltransferase domain-containing protein</fullName>
    </recommendedName>
</protein>
<dbReference type="GO" id="GO:0005739">
    <property type="term" value="C:mitochondrion"/>
    <property type="evidence" value="ECO:0007669"/>
    <property type="project" value="TreeGrafter"/>
</dbReference>
<keyword evidence="2" id="KW-0808">Transferase</keyword>
<dbReference type="PANTHER" id="PTHR10983:SF73">
    <property type="entry name" value="1-ACYL-SN-GLYCEROL-3-PHOSPHATE ACYLTRANSFERASE EPSILON"/>
    <property type="match status" value="1"/>
</dbReference>
<evidence type="ECO:0000259" key="5">
    <source>
        <dbReference type="SMART" id="SM00563"/>
    </source>
</evidence>
<evidence type="ECO:0000256" key="1">
    <source>
        <dbReference type="ARBA" id="ARBA00008655"/>
    </source>
</evidence>
<keyword evidence="4" id="KW-0472">Membrane</keyword>
<dbReference type="GO" id="GO:0016746">
    <property type="term" value="F:acyltransferase activity"/>
    <property type="evidence" value="ECO:0007669"/>
    <property type="project" value="UniProtKB-KW"/>
</dbReference>
<gene>
    <name evidence="6" type="ORF">CLODIP_2_CD14606</name>
</gene>
<name>A0A8S1D9E5_9INSE</name>